<organism evidence="10 11">
    <name type="scientific">Singulisphaera acidiphila (strain ATCC BAA-1392 / DSM 18658 / VKM B-2454 / MOB10)</name>
    <dbReference type="NCBI Taxonomy" id="886293"/>
    <lineage>
        <taxon>Bacteria</taxon>
        <taxon>Pseudomonadati</taxon>
        <taxon>Planctomycetota</taxon>
        <taxon>Planctomycetia</taxon>
        <taxon>Isosphaerales</taxon>
        <taxon>Isosphaeraceae</taxon>
        <taxon>Singulisphaera</taxon>
    </lineage>
</organism>
<keyword evidence="3" id="KW-0328">Glycosyltransferase</keyword>
<dbReference type="Proteomes" id="UP000010798">
    <property type="component" value="Chromosome"/>
</dbReference>
<feature type="transmembrane region" description="Helical" evidence="8">
    <location>
        <begin position="171"/>
        <end position="191"/>
    </location>
</feature>
<keyword evidence="2" id="KW-1003">Cell membrane</keyword>
<dbReference type="GO" id="GO:0009103">
    <property type="term" value="P:lipopolysaccharide biosynthetic process"/>
    <property type="evidence" value="ECO:0007669"/>
    <property type="project" value="UniProtKB-ARBA"/>
</dbReference>
<sequence>MANSDAKDSASRRRTRSSWLGAIAIGVVATLAFAYDLPSEPSFVDEWAYLSQTYYADLWVAGETNRGEWLEYPAYDLPPLPKYLFGLALRAGGYHRPGRTDALKWYGDTRSQSGTTATLMLARWPTVLFGALGCVAVYGLGTMAFDRRVGGLAALLLMINPLYRVHARRAMSDVIAESLIVLTACAFLWTWRRLLNGRLGPSAWLLAGAAGLAGGLAALAKLNGALAMLIVLAWALFALALPWIATKRKWAVVTAALFAGVVSIATFIALNPFLTAQPRGALNPDSAAIAKMSIGQRMRHLVVHRMGVSRGQMGLFPHNALPTAYDKIATVCVQGFGRFGPLGPHESNSRIRYDPKQDWGAVLWLPLVALGAIVAEVRGQAQRSAGEAPTAWAILVQTGVAMLVVTAYLPLAWDRYYLSLQPGSALLAAGAVVAAANRILRRRAGAEGS</sequence>
<evidence type="ECO:0000256" key="2">
    <source>
        <dbReference type="ARBA" id="ARBA00022475"/>
    </source>
</evidence>
<evidence type="ECO:0000259" key="9">
    <source>
        <dbReference type="Pfam" id="PF02366"/>
    </source>
</evidence>
<feature type="domain" description="ArnT-like N-terminal" evidence="9">
    <location>
        <begin position="78"/>
        <end position="273"/>
    </location>
</feature>
<dbReference type="GO" id="GO:0000030">
    <property type="term" value="F:mannosyltransferase activity"/>
    <property type="evidence" value="ECO:0007669"/>
    <property type="project" value="InterPro"/>
</dbReference>
<dbReference type="PANTHER" id="PTHR33908">
    <property type="entry name" value="MANNOSYLTRANSFERASE YKCB-RELATED"/>
    <property type="match status" value="1"/>
</dbReference>
<dbReference type="eggNOG" id="COG1807">
    <property type="taxonomic scope" value="Bacteria"/>
</dbReference>
<feature type="transmembrane region" description="Helical" evidence="8">
    <location>
        <begin position="252"/>
        <end position="274"/>
    </location>
</feature>
<feature type="transmembrane region" description="Helical" evidence="8">
    <location>
        <begin position="391"/>
        <end position="411"/>
    </location>
</feature>
<dbReference type="GO" id="GO:0006493">
    <property type="term" value="P:protein O-linked glycosylation"/>
    <property type="evidence" value="ECO:0007669"/>
    <property type="project" value="InterPro"/>
</dbReference>
<dbReference type="InterPro" id="IPR003342">
    <property type="entry name" value="ArnT-like_N"/>
</dbReference>
<dbReference type="RefSeq" id="WP_015245095.1">
    <property type="nucleotide sequence ID" value="NC_019892.1"/>
</dbReference>
<accession>L0DAQ5</accession>
<gene>
    <name evidence="10" type="ordered locus">Sinac_1546</name>
</gene>
<feature type="transmembrane region" description="Helical" evidence="8">
    <location>
        <begin position="226"/>
        <end position="245"/>
    </location>
</feature>
<dbReference type="Pfam" id="PF02366">
    <property type="entry name" value="PMT"/>
    <property type="match status" value="1"/>
</dbReference>
<keyword evidence="4 10" id="KW-0808">Transferase</keyword>
<keyword evidence="5 8" id="KW-0812">Transmembrane</keyword>
<feature type="transmembrane region" description="Helical" evidence="8">
    <location>
        <begin position="423"/>
        <end position="440"/>
    </location>
</feature>
<dbReference type="EMBL" id="CP003364">
    <property type="protein sequence ID" value="AGA25925.1"/>
    <property type="molecule type" value="Genomic_DNA"/>
</dbReference>
<proteinExistence type="predicted"/>
<evidence type="ECO:0000256" key="1">
    <source>
        <dbReference type="ARBA" id="ARBA00004651"/>
    </source>
</evidence>
<dbReference type="KEGG" id="saci:Sinac_1546"/>
<dbReference type="PANTHER" id="PTHR33908:SF11">
    <property type="entry name" value="MEMBRANE PROTEIN"/>
    <property type="match status" value="1"/>
</dbReference>
<dbReference type="GO" id="GO:0005886">
    <property type="term" value="C:plasma membrane"/>
    <property type="evidence" value="ECO:0007669"/>
    <property type="project" value="UniProtKB-SubCell"/>
</dbReference>
<evidence type="ECO:0000256" key="8">
    <source>
        <dbReference type="SAM" id="Phobius"/>
    </source>
</evidence>
<dbReference type="STRING" id="886293.Sinac_1546"/>
<evidence type="ECO:0000256" key="5">
    <source>
        <dbReference type="ARBA" id="ARBA00022692"/>
    </source>
</evidence>
<evidence type="ECO:0000313" key="11">
    <source>
        <dbReference type="Proteomes" id="UP000010798"/>
    </source>
</evidence>
<reference evidence="10 11" key="1">
    <citation type="submission" date="2012-02" db="EMBL/GenBank/DDBJ databases">
        <title>Complete sequence of chromosome of Singulisphaera acidiphila DSM 18658.</title>
        <authorList>
            <consortium name="US DOE Joint Genome Institute (JGI-PGF)"/>
            <person name="Lucas S."/>
            <person name="Copeland A."/>
            <person name="Lapidus A."/>
            <person name="Glavina del Rio T."/>
            <person name="Dalin E."/>
            <person name="Tice H."/>
            <person name="Bruce D."/>
            <person name="Goodwin L."/>
            <person name="Pitluck S."/>
            <person name="Peters L."/>
            <person name="Ovchinnikova G."/>
            <person name="Chertkov O."/>
            <person name="Kyrpides N."/>
            <person name="Mavromatis K."/>
            <person name="Ivanova N."/>
            <person name="Brettin T."/>
            <person name="Detter J.C."/>
            <person name="Han C."/>
            <person name="Larimer F."/>
            <person name="Land M."/>
            <person name="Hauser L."/>
            <person name="Markowitz V."/>
            <person name="Cheng J.-F."/>
            <person name="Hugenholtz P."/>
            <person name="Woyke T."/>
            <person name="Wu D."/>
            <person name="Tindall B."/>
            <person name="Pomrenke H."/>
            <person name="Brambilla E."/>
            <person name="Klenk H.-P."/>
            <person name="Eisen J.A."/>
        </authorList>
    </citation>
    <scope>NUCLEOTIDE SEQUENCE [LARGE SCALE GENOMIC DNA]</scope>
    <source>
        <strain evidence="11">ATCC BAA-1392 / DSM 18658 / VKM B-2454 / MOB10</strain>
    </source>
</reference>
<keyword evidence="11" id="KW-1185">Reference proteome</keyword>
<keyword evidence="7 8" id="KW-0472">Membrane</keyword>
<feature type="transmembrane region" description="Helical" evidence="8">
    <location>
        <begin position="17"/>
        <end position="35"/>
    </location>
</feature>
<feature type="transmembrane region" description="Helical" evidence="8">
    <location>
        <begin position="203"/>
        <end position="220"/>
    </location>
</feature>
<name>L0DAQ5_SINAD</name>
<dbReference type="InterPro" id="IPR050297">
    <property type="entry name" value="LipidA_mod_glycosyltrf_83"/>
</dbReference>
<feature type="transmembrane region" description="Helical" evidence="8">
    <location>
        <begin position="121"/>
        <end position="141"/>
    </location>
</feature>
<evidence type="ECO:0000256" key="4">
    <source>
        <dbReference type="ARBA" id="ARBA00022679"/>
    </source>
</evidence>
<dbReference type="HOGENOM" id="CLU_609564_0_0_0"/>
<evidence type="ECO:0000256" key="7">
    <source>
        <dbReference type="ARBA" id="ARBA00023136"/>
    </source>
</evidence>
<evidence type="ECO:0000256" key="3">
    <source>
        <dbReference type="ARBA" id="ARBA00022676"/>
    </source>
</evidence>
<evidence type="ECO:0000313" key="10">
    <source>
        <dbReference type="EMBL" id="AGA25925.1"/>
    </source>
</evidence>
<evidence type="ECO:0000256" key="6">
    <source>
        <dbReference type="ARBA" id="ARBA00022989"/>
    </source>
</evidence>
<comment type="subcellular location">
    <subcellularLocation>
        <location evidence="1">Cell membrane</location>
        <topology evidence="1">Multi-pass membrane protein</topology>
    </subcellularLocation>
</comment>
<dbReference type="GO" id="GO:0016763">
    <property type="term" value="F:pentosyltransferase activity"/>
    <property type="evidence" value="ECO:0007669"/>
    <property type="project" value="TreeGrafter"/>
</dbReference>
<keyword evidence="6 8" id="KW-1133">Transmembrane helix</keyword>
<protein>
    <submittedName>
        <fullName evidence="10">PMT family glycosyltransferase, 4-amino-4-deoxy-L-arabinose transferase</fullName>
    </submittedName>
</protein>
<dbReference type="OrthoDB" id="258595at2"/>
<dbReference type="AlphaFoldDB" id="L0DAQ5"/>